<dbReference type="CDD" id="cd02801">
    <property type="entry name" value="DUS_like_FMN"/>
    <property type="match status" value="1"/>
</dbReference>
<sequence>MPDEVKVKKLNIGNIELDNNIVLAPMAGITDLPLRCLAKIGGAGLVYTEMLSARALVRSDEKTEKLLKTANDERPVAAQIFGSDAYIMSEAAKIVRDSGVDIIDVNLGCPVRKIAKAGAGAKLLTDEKLVSEILESVVKSVDVPVTVKIRTGLLPEHNAATEIIRVAYNCGIKMVAVHARPVSQGHSGSPDLKLFAAACAGAKIPVIANGGIVDEKTAADFLQVSNCAGIMIGRGALGNYSIFNRLEEFFSSGKKLPLPSKKEKAEWLKKHVRYSMEYYGEKKGFVVMRKVFHYYVKDLPNATKIRDMFNKKIITLSDFNELIKLF</sequence>
<name>A0A1E5IGA2_ENDTX</name>
<dbReference type="Gene3D" id="3.20.20.70">
    <property type="entry name" value="Aldolase class I"/>
    <property type="match status" value="1"/>
</dbReference>
<evidence type="ECO:0000256" key="13">
    <source>
        <dbReference type="PIRSR" id="PIRSR006621-1"/>
    </source>
</evidence>
<dbReference type="PIRSF" id="PIRSF006621">
    <property type="entry name" value="Dus"/>
    <property type="match status" value="1"/>
</dbReference>
<gene>
    <name evidence="16" type="ORF">ATZ36_09695</name>
</gene>
<feature type="binding site" evidence="14">
    <location>
        <begin position="25"/>
        <end position="27"/>
    </location>
    <ligand>
        <name>FMN</name>
        <dbReference type="ChEBI" id="CHEBI:58210"/>
    </ligand>
</feature>
<evidence type="ECO:0000259" key="15">
    <source>
        <dbReference type="Pfam" id="PF01207"/>
    </source>
</evidence>
<feature type="active site" description="Proton donor" evidence="13">
    <location>
        <position position="109"/>
    </location>
</feature>
<dbReference type="Proteomes" id="UP000095237">
    <property type="component" value="Unassembled WGS sequence"/>
</dbReference>
<dbReference type="InterPro" id="IPR001269">
    <property type="entry name" value="DUS_fam"/>
</dbReference>
<dbReference type="InterPro" id="IPR024036">
    <property type="entry name" value="tRNA-dHydroUridine_Synthase_C"/>
</dbReference>
<evidence type="ECO:0000256" key="10">
    <source>
        <dbReference type="ARBA" id="ARBA00048205"/>
    </source>
</evidence>
<evidence type="ECO:0000256" key="8">
    <source>
        <dbReference type="ARBA" id="ARBA00022884"/>
    </source>
</evidence>
<keyword evidence="6 12" id="KW-0819">tRNA processing</keyword>
<feature type="binding site" evidence="14">
    <location>
        <position position="148"/>
    </location>
    <ligand>
        <name>FMN</name>
        <dbReference type="ChEBI" id="CHEBI:58210"/>
    </ligand>
</feature>
<keyword evidence="8" id="KW-0694">RNA-binding</keyword>
<evidence type="ECO:0000256" key="1">
    <source>
        <dbReference type="ARBA" id="ARBA00001917"/>
    </source>
</evidence>
<protein>
    <recommendedName>
        <fullName evidence="12">tRNA-dihydrouridine synthase</fullName>
        <ecNumber evidence="12">1.3.1.-</ecNumber>
    </recommendedName>
</protein>
<evidence type="ECO:0000256" key="4">
    <source>
        <dbReference type="ARBA" id="ARBA00022630"/>
    </source>
</evidence>
<keyword evidence="3" id="KW-0820">tRNA-binding</keyword>
<dbReference type="PANTHER" id="PTHR45846:SF1">
    <property type="entry name" value="TRNA-DIHYDROURIDINE(47) SYNTHASE [NAD(P)(+)]-LIKE"/>
    <property type="match status" value="1"/>
</dbReference>
<accession>A0A1E5IGA2</accession>
<comment type="caution">
    <text evidence="16">The sequence shown here is derived from an EMBL/GenBank/DDBJ whole genome shotgun (WGS) entry which is preliminary data.</text>
</comment>
<dbReference type="EMBL" id="LNVX01000723">
    <property type="protein sequence ID" value="OEG69415.1"/>
    <property type="molecule type" value="Genomic_DNA"/>
</dbReference>
<dbReference type="Gene3D" id="1.10.1200.80">
    <property type="entry name" value="Putative flavin oxidoreducatase, domain 2"/>
    <property type="match status" value="1"/>
</dbReference>
<evidence type="ECO:0000256" key="3">
    <source>
        <dbReference type="ARBA" id="ARBA00022555"/>
    </source>
</evidence>
<dbReference type="GO" id="GO:0017150">
    <property type="term" value="F:tRNA dihydrouridine synthase activity"/>
    <property type="evidence" value="ECO:0007669"/>
    <property type="project" value="InterPro"/>
</dbReference>
<feature type="binding site" evidence="14">
    <location>
        <begin position="209"/>
        <end position="211"/>
    </location>
    <ligand>
        <name>FMN</name>
        <dbReference type="ChEBI" id="CHEBI:58210"/>
    </ligand>
</feature>
<evidence type="ECO:0000256" key="11">
    <source>
        <dbReference type="ARBA" id="ARBA00048802"/>
    </source>
</evidence>
<reference evidence="16 17" key="1">
    <citation type="submission" date="2015-11" db="EMBL/GenBank/DDBJ databases">
        <title>Evidence for parallel genomic evolution in an endosymbiosis of termite gut flagellates.</title>
        <authorList>
            <person name="Zheng H."/>
        </authorList>
    </citation>
    <scope>NUCLEOTIDE SEQUENCE [LARGE SCALE GENOMIC DNA]</scope>
    <source>
        <strain evidence="16 17">CET450</strain>
    </source>
</reference>
<dbReference type="GO" id="GO:0000049">
    <property type="term" value="F:tRNA binding"/>
    <property type="evidence" value="ECO:0007669"/>
    <property type="project" value="UniProtKB-KW"/>
</dbReference>
<feature type="binding site" evidence="14">
    <location>
        <position position="178"/>
    </location>
    <ligand>
        <name>FMN</name>
        <dbReference type="ChEBI" id="CHEBI:58210"/>
    </ligand>
</feature>
<feature type="domain" description="DUS-like FMN-binding" evidence="15">
    <location>
        <begin position="23"/>
        <end position="311"/>
    </location>
</feature>
<evidence type="ECO:0000256" key="9">
    <source>
        <dbReference type="ARBA" id="ARBA00023002"/>
    </source>
</evidence>
<evidence type="ECO:0000313" key="16">
    <source>
        <dbReference type="EMBL" id="OEG69415.1"/>
    </source>
</evidence>
<comment type="catalytic activity">
    <reaction evidence="10">
        <text>a 5,6-dihydrouridine in tRNA + NADP(+) = a uridine in tRNA + NADPH + H(+)</text>
        <dbReference type="Rhea" id="RHEA:23624"/>
        <dbReference type="Rhea" id="RHEA-COMP:13339"/>
        <dbReference type="Rhea" id="RHEA-COMP:13887"/>
        <dbReference type="ChEBI" id="CHEBI:15378"/>
        <dbReference type="ChEBI" id="CHEBI:57783"/>
        <dbReference type="ChEBI" id="CHEBI:58349"/>
        <dbReference type="ChEBI" id="CHEBI:65315"/>
        <dbReference type="ChEBI" id="CHEBI:74443"/>
    </reaction>
</comment>
<keyword evidence="17" id="KW-1185">Reference proteome</keyword>
<organism evidence="16 17">
    <name type="scientific">Endomicrobium trichonymphae</name>
    <dbReference type="NCBI Taxonomy" id="1408204"/>
    <lineage>
        <taxon>Bacteria</taxon>
        <taxon>Pseudomonadati</taxon>
        <taxon>Elusimicrobiota</taxon>
        <taxon>Endomicrobiia</taxon>
        <taxon>Endomicrobiales</taxon>
        <taxon>Endomicrobiaceae</taxon>
        <taxon>Candidatus Endomicrobiellum</taxon>
    </lineage>
</organism>
<keyword evidence="14" id="KW-0547">Nucleotide-binding</keyword>
<evidence type="ECO:0000256" key="5">
    <source>
        <dbReference type="ARBA" id="ARBA00022643"/>
    </source>
</evidence>
<dbReference type="InterPro" id="IPR004652">
    <property type="entry name" value="DusB-like"/>
</dbReference>
<keyword evidence="7" id="KW-0521">NADP</keyword>
<evidence type="ECO:0000256" key="6">
    <source>
        <dbReference type="ARBA" id="ARBA00022694"/>
    </source>
</evidence>
<proteinExistence type="inferred from homology"/>
<feature type="binding site" evidence="14">
    <location>
        <position position="79"/>
    </location>
    <ligand>
        <name>FMN</name>
        <dbReference type="ChEBI" id="CHEBI:58210"/>
    </ligand>
</feature>
<comment type="cofactor">
    <cofactor evidence="1 12 14">
        <name>FMN</name>
        <dbReference type="ChEBI" id="CHEBI:58210"/>
    </cofactor>
</comment>
<evidence type="ECO:0000313" key="17">
    <source>
        <dbReference type="Proteomes" id="UP000095237"/>
    </source>
</evidence>
<comment type="similarity">
    <text evidence="12">Belongs to the dus family.</text>
</comment>
<evidence type="ECO:0000256" key="14">
    <source>
        <dbReference type="PIRSR" id="PIRSR006621-2"/>
    </source>
</evidence>
<dbReference type="PANTHER" id="PTHR45846">
    <property type="entry name" value="TRNA-DIHYDROURIDINE(47) SYNTHASE [NAD(P)(+)]-LIKE"/>
    <property type="match status" value="1"/>
</dbReference>
<dbReference type="Pfam" id="PF01207">
    <property type="entry name" value="Dus"/>
    <property type="match status" value="1"/>
</dbReference>
<dbReference type="EC" id="1.3.1.-" evidence="12"/>
<dbReference type="SUPFAM" id="SSF51395">
    <property type="entry name" value="FMN-linked oxidoreductases"/>
    <property type="match status" value="1"/>
</dbReference>
<dbReference type="GO" id="GO:0050660">
    <property type="term" value="F:flavin adenine dinucleotide binding"/>
    <property type="evidence" value="ECO:0007669"/>
    <property type="project" value="InterPro"/>
</dbReference>
<keyword evidence="5 12" id="KW-0288">FMN</keyword>
<dbReference type="InterPro" id="IPR018517">
    <property type="entry name" value="tRNA_hU_synthase_CS"/>
</dbReference>
<dbReference type="InterPro" id="IPR013785">
    <property type="entry name" value="Aldolase_TIM"/>
</dbReference>
<keyword evidence="9 12" id="KW-0560">Oxidoreductase</keyword>
<keyword evidence="4 12" id="KW-0285">Flavoprotein</keyword>
<dbReference type="PROSITE" id="PS01136">
    <property type="entry name" value="UPF0034"/>
    <property type="match status" value="1"/>
</dbReference>
<comment type="catalytic activity">
    <reaction evidence="11">
        <text>a 5,6-dihydrouridine in tRNA + NAD(+) = a uridine in tRNA + NADH + H(+)</text>
        <dbReference type="Rhea" id="RHEA:54452"/>
        <dbReference type="Rhea" id="RHEA-COMP:13339"/>
        <dbReference type="Rhea" id="RHEA-COMP:13887"/>
        <dbReference type="ChEBI" id="CHEBI:15378"/>
        <dbReference type="ChEBI" id="CHEBI:57540"/>
        <dbReference type="ChEBI" id="CHEBI:57945"/>
        <dbReference type="ChEBI" id="CHEBI:65315"/>
        <dbReference type="ChEBI" id="CHEBI:74443"/>
    </reaction>
</comment>
<evidence type="ECO:0000256" key="12">
    <source>
        <dbReference type="PIRNR" id="PIRNR006621"/>
    </source>
</evidence>
<comment type="function">
    <text evidence="2 12">Catalyzes the synthesis of 5,6-dihydrouridine (D), a modified base found in the D-loop of most tRNAs, via the reduction of the C5-C6 double bond in target uridines.</text>
</comment>
<dbReference type="NCBIfam" id="TIGR00737">
    <property type="entry name" value="nifR3_yhdG"/>
    <property type="match status" value="1"/>
</dbReference>
<dbReference type="AlphaFoldDB" id="A0A1E5IGA2"/>
<dbReference type="InterPro" id="IPR035587">
    <property type="entry name" value="DUS-like_FMN-bd"/>
</dbReference>
<evidence type="ECO:0000256" key="2">
    <source>
        <dbReference type="ARBA" id="ARBA00002790"/>
    </source>
</evidence>
<feature type="binding site" evidence="14">
    <location>
        <begin position="233"/>
        <end position="234"/>
    </location>
    <ligand>
        <name>FMN</name>
        <dbReference type="ChEBI" id="CHEBI:58210"/>
    </ligand>
</feature>
<evidence type="ECO:0000256" key="7">
    <source>
        <dbReference type="ARBA" id="ARBA00022857"/>
    </source>
</evidence>